<accession>A0A1H7UI75</accession>
<dbReference type="SUPFAM" id="SSF49899">
    <property type="entry name" value="Concanavalin A-like lectins/glucanases"/>
    <property type="match status" value="1"/>
</dbReference>
<proteinExistence type="predicted"/>
<dbReference type="Pfam" id="PF13385">
    <property type="entry name" value="Laminin_G_3"/>
    <property type="match status" value="1"/>
</dbReference>
<keyword evidence="1" id="KW-0430">Lectin</keyword>
<sequence>MRHMLKKMNNLIGFLSLYLLIFPGIAFADISTGLVAHFKFEKNIADSSPSSFAGVINGNLSFVPGIVGNYAAKFDGNTYIAFPTKYLYPLFNGTINLFVNVSPDFNVDAHIMGCKTNYKTEIGFDSISPLTYAGTTLKPDNWYMITHVYSNGGSQYGSEKIYVNGKFIHEQINYRNNGYIGGSYTAFPYYSAIGRDIVRPLDGPKFKGLIDDVRIYNRALSATEIQELNQLRQWTTVKKWIVPYGWYNKCVDSSGFFSSTVCANDFNVSSTITVLQKDQISRINIRFYPKSTDLTDGFYYKLVVPADTRVTSIGIANGDTINSDISKVAPLFNTVKDNVREEAIDRMLGNFSFPVNLFWDLFVNNAPSAGEDIITTFFNSTRLINKKYYPYSAYDGHFKRNNDGSVTVSINFGVPTATLLKLLQKNKMSFFVGGRSGDEFFIDKLSIN</sequence>
<protein>
    <submittedName>
        <fullName evidence="1">Concanavalin A-like lectin/glucanases superfamily protein</fullName>
    </submittedName>
</protein>
<keyword evidence="2" id="KW-1185">Reference proteome</keyword>
<dbReference type="EMBL" id="FOBS01000001">
    <property type="protein sequence ID" value="SEL96732.1"/>
    <property type="molecule type" value="Genomic_DNA"/>
</dbReference>
<dbReference type="STRING" id="43775.SAMN04489760_101210"/>
<dbReference type="AlphaFoldDB" id="A0A1H7UI75"/>
<evidence type="ECO:0000313" key="1">
    <source>
        <dbReference type="EMBL" id="SEL96732.1"/>
    </source>
</evidence>
<dbReference type="Proteomes" id="UP000198744">
    <property type="component" value="Unassembled WGS sequence"/>
</dbReference>
<dbReference type="GO" id="GO:0030246">
    <property type="term" value="F:carbohydrate binding"/>
    <property type="evidence" value="ECO:0007669"/>
    <property type="project" value="UniProtKB-KW"/>
</dbReference>
<dbReference type="Gene3D" id="2.60.120.200">
    <property type="match status" value="1"/>
</dbReference>
<organism evidence="1 2">
    <name type="scientific">Syntrophus gentianae</name>
    <dbReference type="NCBI Taxonomy" id="43775"/>
    <lineage>
        <taxon>Bacteria</taxon>
        <taxon>Pseudomonadati</taxon>
        <taxon>Thermodesulfobacteriota</taxon>
        <taxon>Syntrophia</taxon>
        <taxon>Syntrophales</taxon>
        <taxon>Syntrophaceae</taxon>
        <taxon>Syntrophus</taxon>
    </lineage>
</organism>
<evidence type="ECO:0000313" key="2">
    <source>
        <dbReference type="Proteomes" id="UP000198744"/>
    </source>
</evidence>
<reference evidence="1 2" key="1">
    <citation type="submission" date="2016-10" db="EMBL/GenBank/DDBJ databases">
        <authorList>
            <person name="de Groot N.N."/>
        </authorList>
    </citation>
    <scope>NUCLEOTIDE SEQUENCE [LARGE SCALE GENOMIC DNA]</scope>
    <source>
        <strain evidence="1 2">DSM 8423</strain>
    </source>
</reference>
<name>A0A1H7UI75_9BACT</name>
<dbReference type="OrthoDB" id="5430002at2"/>
<dbReference type="InterPro" id="IPR013320">
    <property type="entry name" value="ConA-like_dom_sf"/>
</dbReference>
<dbReference type="RefSeq" id="WP_093881924.1">
    <property type="nucleotide sequence ID" value="NZ_FOBS01000001.1"/>
</dbReference>
<gene>
    <name evidence="1" type="ORF">SAMN04489760_101210</name>
</gene>